<organism evidence="1 2">
    <name type="scientific">Stylosanthes scabra</name>
    <dbReference type="NCBI Taxonomy" id="79078"/>
    <lineage>
        <taxon>Eukaryota</taxon>
        <taxon>Viridiplantae</taxon>
        <taxon>Streptophyta</taxon>
        <taxon>Embryophyta</taxon>
        <taxon>Tracheophyta</taxon>
        <taxon>Spermatophyta</taxon>
        <taxon>Magnoliopsida</taxon>
        <taxon>eudicotyledons</taxon>
        <taxon>Gunneridae</taxon>
        <taxon>Pentapetalae</taxon>
        <taxon>rosids</taxon>
        <taxon>fabids</taxon>
        <taxon>Fabales</taxon>
        <taxon>Fabaceae</taxon>
        <taxon>Papilionoideae</taxon>
        <taxon>50 kb inversion clade</taxon>
        <taxon>dalbergioids sensu lato</taxon>
        <taxon>Dalbergieae</taxon>
        <taxon>Pterocarpus clade</taxon>
        <taxon>Stylosanthes</taxon>
    </lineage>
</organism>
<reference evidence="1 2" key="1">
    <citation type="journal article" date="2023" name="Plants (Basel)">
        <title>Bridging the Gap: Combining Genomics and Transcriptomics Approaches to Understand Stylosanthes scabra, an Orphan Legume from the Brazilian Caatinga.</title>
        <authorList>
            <person name="Ferreira-Neto J.R.C."/>
            <person name="da Silva M.D."/>
            <person name="Binneck E."/>
            <person name="de Melo N.F."/>
            <person name="da Silva R.H."/>
            <person name="de Melo A.L.T.M."/>
            <person name="Pandolfi V."/>
            <person name="Bustamante F.O."/>
            <person name="Brasileiro-Vidal A.C."/>
            <person name="Benko-Iseppon A.M."/>
        </authorList>
    </citation>
    <scope>NUCLEOTIDE SEQUENCE [LARGE SCALE GENOMIC DNA]</scope>
    <source>
        <tissue evidence="1">Leaves</tissue>
    </source>
</reference>
<dbReference type="EMBL" id="JASCZI010061163">
    <property type="protein sequence ID" value="MED6137862.1"/>
    <property type="molecule type" value="Genomic_DNA"/>
</dbReference>
<proteinExistence type="predicted"/>
<accession>A0ABU6SNM0</accession>
<protein>
    <submittedName>
        <fullName evidence="1">Uncharacterized protein</fullName>
    </submittedName>
</protein>
<gene>
    <name evidence="1" type="ORF">PIB30_068957</name>
</gene>
<dbReference type="Proteomes" id="UP001341840">
    <property type="component" value="Unassembled WGS sequence"/>
</dbReference>
<evidence type="ECO:0000313" key="1">
    <source>
        <dbReference type="EMBL" id="MED6137862.1"/>
    </source>
</evidence>
<name>A0ABU6SNM0_9FABA</name>
<evidence type="ECO:0000313" key="2">
    <source>
        <dbReference type="Proteomes" id="UP001341840"/>
    </source>
</evidence>
<comment type="caution">
    <text evidence="1">The sequence shown here is derived from an EMBL/GenBank/DDBJ whole genome shotgun (WGS) entry which is preliminary data.</text>
</comment>
<sequence>MDNQEFGNILPVFKEISVGGNALERVLALEIDELAEAIQAEKKSSIQFQRYTLLLRNSSQIYANSEALRLKFTIFFVH</sequence>
<keyword evidence="2" id="KW-1185">Reference proteome</keyword>